<evidence type="ECO:0000313" key="3">
    <source>
        <dbReference type="Proteomes" id="UP001162793"/>
    </source>
</evidence>
<evidence type="ECO:0000313" key="2">
    <source>
        <dbReference type="EMBL" id="MCP1175695.1"/>
    </source>
</evidence>
<dbReference type="SUPFAM" id="SSF55729">
    <property type="entry name" value="Acyl-CoA N-acyltransferases (Nat)"/>
    <property type="match status" value="1"/>
</dbReference>
<dbReference type="InterPro" id="IPR016181">
    <property type="entry name" value="Acyl_CoA_acyltransferase"/>
</dbReference>
<sequence length="368" mass="40788">MSCYTFSLAHAKDDAQLRERMASDWIEGATAISLRREPSYFSASRLQGDKVQVIIGRDTVTGRVVATAARSITTVVLNGSPQRAALLSDIRVDRAHRGRGLAMQLLRALRTLDSTDPLPTHALVYDDNEVALRSLTAKRAGMPQWKQFGGLTVLALRLGKRRPELELDGVELRRAHANELPAVVHFLNAHRKGNWAPLLDVADFEPGGRCDTLQARDFFVAVKGGNPCAVIAAWDQSSLRQAHVERYSRPLAWMRPAYNAYAWVRGRARLPAHGQALPYLYLAFIAVEHHDTSICAALLRYTHNRLAEGPWLYALAALNNDDPLLPVFSAYPAAHSAVRLYEVDFETRADTTDAPSPDSRSCVEFALT</sequence>
<organism evidence="2 3">
    <name type="scientific">Ralstonia chuxiongensis</name>
    <dbReference type="NCBI Taxonomy" id="2957504"/>
    <lineage>
        <taxon>Bacteria</taxon>
        <taxon>Pseudomonadati</taxon>
        <taxon>Pseudomonadota</taxon>
        <taxon>Betaproteobacteria</taxon>
        <taxon>Burkholderiales</taxon>
        <taxon>Burkholderiaceae</taxon>
        <taxon>Ralstonia</taxon>
    </lineage>
</organism>
<protein>
    <submittedName>
        <fullName evidence="2">GNAT family N-acetyltransferase</fullName>
    </submittedName>
</protein>
<dbReference type="EMBL" id="JAMYWC010000011">
    <property type="protein sequence ID" value="MCP1175695.1"/>
    <property type="molecule type" value="Genomic_DNA"/>
</dbReference>
<comment type="caution">
    <text evidence="2">The sequence shown here is derived from an EMBL/GenBank/DDBJ whole genome shotgun (WGS) entry which is preliminary data.</text>
</comment>
<dbReference type="CDD" id="cd04301">
    <property type="entry name" value="NAT_SF"/>
    <property type="match status" value="1"/>
</dbReference>
<dbReference type="Gene3D" id="3.40.630.30">
    <property type="match status" value="1"/>
</dbReference>
<evidence type="ECO:0000259" key="1">
    <source>
        <dbReference type="PROSITE" id="PS51186"/>
    </source>
</evidence>
<dbReference type="PROSITE" id="PS51186">
    <property type="entry name" value="GNAT"/>
    <property type="match status" value="1"/>
</dbReference>
<dbReference type="Proteomes" id="UP001162793">
    <property type="component" value="Unassembled WGS sequence"/>
</dbReference>
<dbReference type="RefSeq" id="WP_253542901.1">
    <property type="nucleotide sequence ID" value="NZ_JAMYWC010000011.1"/>
</dbReference>
<dbReference type="InterPro" id="IPR000182">
    <property type="entry name" value="GNAT_dom"/>
</dbReference>
<dbReference type="AlphaFoldDB" id="A0AA42BJY8"/>
<accession>A0AA42BJY8</accession>
<keyword evidence="3" id="KW-1185">Reference proteome</keyword>
<dbReference type="GO" id="GO:0016747">
    <property type="term" value="F:acyltransferase activity, transferring groups other than amino-acyl groups"/>
    <property type="evidence" value="ECO:0007669"/>
    <property type="project" value="InterPro"/>
</dbReference>
<gene>
    <name evidence="2" type="ORF">NKG59_25295</name>
</gene>
<name>A0AA42BJY8_9RALS</name>
<proteinExistence type="predicted"/>
<reference evidence="3" key="1">
    <citation type="journal article" date="2023" name="Front. Microbiol.">
        <title>Ralstonia chuxiongensis sp. nov., Ralstonia mojiangensis sp. nov., and Ralstonia soli sp. nov., isolated from tobacco fields, are three novel species in the family Burkholderiaceae.</title>
        <authorList>
            <person name="Lu C.H."/>
            <person name="Zhang Y.Y."/>
            <person name="Jiang N."/>
            <person name="Chen W."/>
            <person name="Shao X."/>
            <person name="Zhao Z.M."/>
            <person name="Lu W.L."/>
            <person name="Hu X."/>
            <person name="Xi Y.X."/>
            <person name="Zou S.Y."/>
            <person name="Wei Q.J."/>
            <person name="Lin Z.L."/>
            <person name="Gong L."/>
            <person name="Gai X.T."/>
            <person name="Zhang L.Q."/>
            <person name="Li J.Y."/>
            <person name="Jin Y."/>
            <person name="Xia Z.Y."/>
        </authorList>
    </citation>
    <scope>NUCLEOTIDE SEQUENCE [LARGE SCALE GENOMIC DNA]</scope>
    <source>
        <strain evidence="3">21YRMH01-3</strain>
    </source>
</reference>
<feature type="domain" description="N-acetyltransferase" evidence="1">
    <location>
        <begin position="4"/>
        <end position="163"/>
    </location>
</feature>